<dbReference type="GO" id="GO:0030246">
    <property type="term" value="F:carbohydrate binding"/>
    <property type="evidence" value="ECO:0007669"/>
    <property type="project" value="UniProtKB-UniRule"/>
</dbReference>
<dbReference type="SMART" id="SM00908">
    <property type="entry name" value="Gal-bind_lectin"/>
    <property type="match status" value="1"/>
</dbReference>
<reference evidence="5" key="2">
    <citation type="submission" date="2025-09" db="UniProtKB">
        <authorList>
            <consortium name="Ensembl"/>
        </authorList>
    </citation>
    <scope>IDENTIFICATION</scope>
</reference>
<reference evidence="5" key="1">
    <citation type="submission" date="2025-08" db="UniProtKB">
        <authorList>
            <consortium name="Ensembl"/>
        </authorList>
    </citation>
    <scope>IDENTIFICATION</scope>
</reference>
<sequence>MSNGIVPCSAMNLGSALPRLTIVWAVHVNLQCGSWAEADVALHFNPRFDSHPAYVVLNTYRNSAWGAEERKYEAPFPRGSTFTLTIMVSP</sequence>
<dbReference type="STRING" id="1676925.ENSPKIP00000015103"/>
<dbReference type="InterPro" id="IPR013320">
    <property type="entry name" value="ConA-like_dom_sf"/>
</dbReference>
<proteinExistence type="predicted"/>
<dbReference type="PANTHER" id="PTHR11346">
    <property type="entry name" value="GALECTIN"/>
    <property type="match status" value="1"/>
</dbReference>
<dbReference type="PROSITE" id="PS51304">
    <property type="entry name" value="GALECTIN"/>
    <property type="match status" value="1"/>
</dbReference>
<protein>
    <recommendedName>
        <fullName evidence="3">Galectin</fullName>
    </recommendedName>
</protein>
<dbReference type="PANTHER" id="PTHR11346:SF32">
    <property type="entry name" value="GALECTIN-4"/>
    <property type="match status" value="1"/>
</dbReference>
<evidence type="ECO:0000256" key="2">
    <source>
        <dbReference type="ARBA" id="ARBA00022737"/>
    </source>
</evidence>
<dbReference type="InterPro" id="IPR001079">
    <property type="entry name" value="Galectin_CRD"/>
</dbReference>
<evidence type="ECO:0000313" key="5">
    <source>
        <dbReference type="Ensembl" id="ENSPKIP00000015103.1"/>
    </source>
</evidence>
<dbReference type="CDD" id="cd00070">
    <property type="entry name" value="GLECT"/>
    <property type="match status" value="1"/>
</dbReference>
<dbReference type="AlphaFoldDB" id="A0A3B3R9Q9"/>
<keyword evidence="2" id="KW-0677">Repeat</keyword>
<feature type="domain" description="Galectin" evidence="4">
    <location>
        <begin position="1"/>
        <end position="90"/>
    </location>
</feature>
<evidence type="ECO:0000259" key="4">
    <source>
        <dbReference type="PROSITE" id="PS51304"/>
    </source>
</evidence>
<dbReference type="InterPro" id="IPR044156">
    <property type="entry name" value="Galectin-like"/>
</dbReference>
<accession>A0A3B3R9Q9</accession>
<dbReference type="Pfam" id="PF00337">
    <property type="entry name" value="Gal-bind_lectin"/>
    <property type="match status" value="1"/>
</dbReference>
<evidence type="ECO:0000256" key="1">
    <source>
        <dbReference type="ARBA" id="ARBA00022734"/>
    </source>
</evidence>
<evidence type="ECO:0000256" key="3">
    <source>
        <dbReference type="RuleBase" id="RU102079"/>
    </source>
</evidence>
<keyword evidence="1 3" id="KW-0430">Lectin</keyword>
<dbReference type="GeneTree" id="ENSGT00940000162258"/>
<name>A0A3B3R9Q9_9TELE</name>
<organism evidence="5 6">
    <name type="scientific">Paramormyrops kingsleyae</name>
    <dbReference type="NCBI Taxonomy" id="1676925"/>
    <lineage>
        <taxon>Eukaryota</taxon>
        <taxon>Metazoa</taxon>
        <taxon>Chordata</taxon>
        <taxon>Craniata</taxon>
        <taxon>Vertebrata</taxon>
        <taxon>Euteleostomi</taxon>
        <taxon>Actinopterygii</taxon>
        <taxon>Neopterygii</taxon>
        <taxon>Teleostei</taxon>
        <taxon>Osteoglossocephala</taxon>
        <taxon>Osteoglossomorpha</taxon>
        <taxon>Osteoglossiformes</taxon>
        <taxon>Mormyridae</taxon>
        <taxon>Paramormyrops</taxon>
    </lineage>
</organism>
<dbReference type="Gene3D" id="2.60.120.200">
    <property type="match status" value="1"/>
</dbReference>
<dbReference type="Proteomes" id="UP000261540">
    <property type="component" value="Unplaced"/>
</dbReference>
<dbReference type="SUPFAM" id="SSF49899">
    <property type="entry name" value="Concanavalin A-like lectins/glucanases"/>
    <property type="match status" value="1"/>
</dbReference>
<keyword evidence="6" id="KW-1185">Reference proteome</keyword>
<dbReference type="Ensembl" id="ENSPKIT00000039561.1">
    <property type="protein sequence ID" value="ENSPKIP00000015103.1"/>
    <property type="gene ID" value="ENSPKIG00000001936.1"/>
</dbReference>
<evidence type="ECO:0000313" key="6">
    <source>
        <dbReference type="Proteomes" id="UP000261540"/>
    </source>
</evidence>